<proteinExistence type="predicted"/>
<dbReference type="PANTHER" id="PTHR38925">
    <property type="entry name" value="PROTEIN, PUTATIVE-RELATED"/>
    <property type="match status" value="1"/>
</dbReference>
<accession>A0A822ZRC0</accession>
<comment type="caution">
    <text evidence="1">The sequence shown here is derived from an EMBL/GenBank/DDBJ whole genome shotgun (WGS) entry which is preliminary data.</text>
</comment>
<protein>
    <submittedName>
        <fullName evidence="1">Uncharacterized protein</fullName>
    </submittedName>
</protein>
<dbReference type="EMBL" id="DUZY01000008">
    <property type="protein sequence ID" value="DAD47792.1"/>
    <property type="molecule type" value="Genomic_DNA"/>
</dbReference>
<evidence type="ECO:0000313" key="2">
    <source>
        <dbReference type="Proteomes" id="UP000607653"/>
    </source>
</evidence>
<name>A0A822ZRC0_NELNU</name>
<evidence type="ECO:0000313" key="1">
    <source>
        <dbReference type="EMBL" id="DAD47792.1"/>
    </source>
</evidence>
<dbReference type="Proteomes" id="UP000607653">
    <property type="component" value="Unassembled WGS sequence"/>
</dbReference>
<gene>
    <name evidence="1" type="ORF">HUJ06_017729</name>
</gene>
<sequence>MDFRCLFRIRNHIRLFFSNFIEFLITSLLKKGQMVVHVLVLAKLNLLAGGHGTINHLLTALVWPFTLQLPFQAYIGRPCSYLVTASTLFFFRLRRIVFEGDTGTGGRRWERTLRLVRERATVTRTLDSDEDSLRALSILSL</sequence>
<dbReference type="AlphaFoldDB" id="A0A822ZRC0"/>
<dbReference type="PANTHER" id="PTHR38925:SF1">
    <property type="entry name" value="PROTEIN, PUTATIVE-RELATED"/>
    <property type="match status" value="1"/>
</dbReference>
<reference evidence="1 2" key="1">
    <citation type="journal article" date="2020" name="Mol. Biol. Evol.">
        <title>Distinct Expression and Methylation Patterns for Genes with Different Fates following a Single Whole-Genome Duplication in Flowering Plants.</title>
        <authorList>
            <person name="Shi T."/>
            <person name="Rahmani R.S."/>
            <person name="Gugger P.F."/>
            <person name="Wang M."/>
            <person name="Li H."/>
            <person name="Zhang Y."/>
            <person name="Li Z."/>
            <person name="Wang Q."/>
            <person name="Van de Peer Y."/>
            <person name="Marchal K."/>
            <person name="Chen J."/>
        </authorList>
    </citation>
    <scope>NUCLEOTIDE SEQUENCE [LARGE SCALE GENOMIC DNA]</scope>
    <source>
        <tissue evidence="1">Leaf</tissue>
    </source>
</reference>
<organism evidence="1 2">
    <name type="scientific">Nelumbo nucifera</name>
    <name type="common">Sacred lotus</name>
    <dbReference type="NCBI Taxonomy" id="4432"/>
    <lineage>
        <taxon>Eukaryota</taxon>
        <taxon>Viridiplantae</taxon>
        <taxon>Streptophyta</taxon>
        <taxon>Embryophyta</taxon>
        <taxon>Tracheophyta</taxon>
        <taxon>Spermatophyta</taxon>
        <taxon>Magnoliopsida</taxon>
        <taxon>Proteales</taxon>
        <taxon>Nelumbonaceae</taxon>
        <taxon>Nelumbo</taxon>
    </lineage>
</organism>
<keyword evidence="2" id="KW-1185">Reference proteome</keyword>